<protein>
    <submittedName>
        <fullName evidence="2">Uncharacterized protein</fullName>
    </submittedName>
</protein>
<comment type="caution">
    <text evidence="2">The sequence shown here is derived from an EMBL/GenBank/DDBJ whole genome shotgun (WGS) entry which is preliminary data.</text>
</comment>
<name>A0A139IJ23_9PEZI</name>
<organism evidence="2 3">
    <name type="scientific">Pseudocercospora musae</name>
    <dbReference type="NCBI Taxonomy" id="113226"/>
    <lineage>
        <taxon>Eukaryota</taxon>
        <taxon>Fungi</taxon>
        <taxon>Dikarya</taxon>
        <taxon>Ascomycota</taxon>
        <taxon>Pezizomycotina</taxon>
        <taxon>Dothideomycetes</taxon>
        <taxon>Dothideomycetidae</taxon>
        <taxon>Mycosphaerellales</taxon>
        <taxon>Mycosphaerellaceae</taxon>
        <taxon>Pseudocercospora</taxon>
    </lineage>
</organism>
<keyword evidence="3" id="KW-1185">Reference proteome</keyword>
<feature type="transmembrane region" description="Helical" evidence="1">
    <location>
        <begin position="73"/>
        <end position="92"/>
    </location>
</feature>
<evidence type="ECO:0000313" key="2">
    <source>
        <dbReference type="EMBL" id="KXT14757.1"/>
    </source>
</evidence>
<accession>A0A139IJ23</accession>
<evidence type="ECO:0000313" key="3">
    <source>
        <dbReference type="Proteomes" id="UP000073492"/>
    </source>
</evidence>
<dbReference type="AlphaFoldDB" id="A0A139IJ23"/>
<feature type="transmembrane region" description="Helical" evidence="1">
    <location>
        <begin position="12"/>
        <end position="32"/>
    </location>
</feature>
<proteinExistence type="predicted"/>
<dbReference type="EMBL" id="LFZO01000075">
    <property type="protein sequence ID" value="KXT14757.1"/>
    <property type="molecule type" value="Genomic_DNA"/>
</dbReference>
<sequence>MFALWTDRLRPSWILLSSITAVVMWTLEFVLWELCIQARKGTAPGYCPWVYRGDGGGRYAEWYTLGNTASPRALPTLFIFYFLQLAIASAVVHRQRKSYFGKSDLVQPWPEPNGEEEEAVSDLVSEPTLVARSTTPAKSLLSTTVSRSTTTTTSKHSTASFPWMSEADEALLSVPAFFHQAKSMPSRLIGSLDGLGHRTH</sequence>
<keyword evidence="1" id="KW-0812">Transmembrane</keyword>
<keyword evidence="1" id="KW-0472">Membrane</keyword>
<keyword evidence="1" id="KW-1133">Transmembrane helix</keyword>
<dbReference type="OrthoDB" id="3645743at2759"/>
<dbReference type="Proteomes" id="UP000073492">
    <property type="component" value="Unassembled WGS sequence"/>
</dbReference>
<evidence type="ECO:0000256" key="1">
    <source>
        <dbReference type="SAM" id="Phobius"/>
    </source>
</evidence>
<gene>
    <name evidence="2" type="ORF">AC579_7805</name>
</gene>
<reference evidence="2 3" key="1">
    <citation type="submission" date="2015-07" db="EMBL/GenBank/DDBJ databases">
        <title>Comparative genomics of the Sigatoka disease complex on banana suggests a link between parallel evolutionary changes in Pseudocercospora fijiensis and Pseudocercospora eumusae and increased virulence on the banana host.</title>
        <authorList>
            <person name="Chang T.-C."/>
            <person name="Salvucci A."/>
            <person name="Crous P.W."/>
            <person name="Stergiopoulos I."/>
        </authorList>
    </citation>
    <scope>NUCLEOTIDE SEQUENCE [LARGE SCALE GENOMIC DNA]</scope>
    <source>
        <strain evidence="2 3">CBS 116634</strain>
    </source>
</reference>